<evidence type="ECO:0000313" key="1">
    <source>
        <dbReference type="EMBL" id="MBS0124071.1"/>
    </source>
</evidence>
<organism evidence="1 2">
    <name type="scientific">Thetidibacter halocola</name>
    <dbReference type="NCBI Taxonomy" id="2827239"/>
    <lineage>
        <taxon>Bacteria</taxon>
        <taxon>Pseudomonadati</taxon>
        <taxon>Pseudomonadota</taxon>
        <taxon>Alphaproteobacteria</taxon>
        <taxon>Rhodobacterales</taxon>
        <taxon>Roseobacteraceae</taxon>
        <taxon>Thetidibacter</taxon>
    </lineage>
</organism>
<gene>
    <name evidence="1" type="ORF">KB874_07975</name>
</gene>
<dbReference type="RefSeq" id="WP_212536042.1">
    <property type="nucleotide sequence ID" value="NZ_JAGTUU010000003.1"/>
</dbReference>
<name>A0A8J7WE68_9RHOB</name>
<keyword evidence="2" id="KW-1185">Reference proteome</keyword>
<dbReference type="Gene3D" id="3.30.1360.120">
    <property type="entry name" value="Probable tRNA modification gtpase trme, domain 1"/>
    <property type="match status" value="1"/>
</dbReference>
<dbReference type="AlphaFoldDB" id="A0A8J7WE68"/>
<accession>A0A8J7WE68</accession>
<sequence length="154" mass="16302">MTRYDVTITRLPLRALFEMRGALPGDAGLPPPPAPLRLTQAGDRVLAMTGPARWLLMAPLAQEETLERALPEAVALSDTLTFFAITGLGAGQIMAVASPLDLHASAFPEDGCAFTEAFGIRALVRRLPGGFEIGVDASHADWFAAMLDRVAGCA</sequence>
<comment type="caution">
    <text evidence="1">The sequence shown here is derived from an EMBL/GenBank/DDBJ whole genome shotgun (WGS) entry which is preliminary data.</text>
</comment>
<protein>
    <submittedName>
        <fullName evidence="1">Sarcosine oxidase subunit gamma</fullName>
    </submittedName>
</protein>
<proteinExistence type="predicted"/>
<dbReference type="SUPFAM" id="SSF103025">
    <property type="entry name" value="Folate-binding domain"/>
    <property type="match status" value="1"/>
</dbReference>
<dbReference type="Proteomes" id="UP000681356">
    <property type="component" value="Unassembled WGS sequence"/>
</dbReference>
<dbReference type="EMBL" id="JAGTUU010000003">
    <property type="protein sequence ID" value="MBS0124071.1"/>
    <property type="molecule type" value="Genomic_DNA"/>
</dbReference>
<dbReference type="InterPro" id="IPR027266">
    <property type="entry name" value="TrmE/GcvT-like"/>
</dbReference>
<evidence type="ECO:0000313" key="2">
    <source>
        <dbReference type="Proteomes" id="UP000681356"/>
    </source>
</evidence>
<reference evidence="1" key="1">
    <citation type="submission" date="2021-04" db="EMBL/GenBank/DDBJ databases">
        <authorList>
            <person name="Yoon J."/>
        </authorList>
    </citation>
    <scope>NUCLEOTIDE SEQUENCE</scope>
    <source>
        <strain evidence="1">KMU-90</strain>
    </source>
</reference>